<gene>
    <name evidence="1" type="ORF">NMN56_013705</name>
</gene>
<dbReference type="RefSeq" id="WP_274041198.1">
    <property type="nucleotide sequence ID" value="NZ_JANCPR020000011.1"/>
</dbReference>
<accession>A0ABT6ZVB4</accession>
<proteinExistence type="predicted"/>
<evidence type="ECO:0000313" key="2">
    <source>
        <dbReference type="Proteomes" id="UP001214441"/>
    </source>
</evidence>
<dbReference type="Proteomes" id="UP001214441">
    <property type="component" value="Unassembled WGS sequence"/>
</dbReference>
<keyword evidence="2" id="KW-1185">Reference proteome</keyword>
<dbReference type="Pfam" id="PF10706">
    <property type="entry name" value="Aminoglyc_resit"/>
    <property type="match status" value="1"/>
</dbReference>
<sequence>MAEYLPPGGAVLDVGELDARWADAWRPEHVAERLAGVGAPWCIAAGWALDLFRGEQSRSHGDLEIAVPAAGFPEIQGCFAEEVFDAVGSGRIWREPGAEVLAATYQTWLRDPGSGQFLLDVFREPHEGEVWICRRERRLRLPYDMVIERTVDGIPYLVPELVLLFKAKATRPKDQADFDGVLPLLSRARRGALGGWLELVHPGHPWLARLEG</sequence>
<evidence type="ECO:0008006" key="3">
    <source>
        <dbReference type="Google" id="ProtNLM"/>
    </source>
</evidence>
<reference evidence="1 2" key="1">
    <citation type="submission" date="2023-05" db="EMBL/GenBank/DDBJ databases">
        <title>Streptantibioticus silvisoli sp. nov., acidotolerant actinomycetes 1 from pine litter.</title>
        <authorList>
            <person name="Swiecimska M."/>
            <person name="Golinska P."/>
            <person name="Sangal V."/>
            <person name="Wachnowicz B."/>
            <person name="Goodfellow M."/>
        </authorList>
    </citation>
    <scope>NUCLEOTIDE SEQUENCE [LARGE SCALE GENOMIC DNA]</scope>
    <source>
        <strain evidence="1 2">DSM 42109</strain>
    </source>
</reference>
<comment type="caution">
    <text evidence="1">The sequence shown here is derived from an EMBL/GenBank/DDBJ whole genome shotgun (WGS) entry which is preliminary data.</text>
</comment>
<name>A0ABT6ZVB4_9ACTN</name>
<dbReference type="InterPro" id="IPR019646">
    <property type="entry name" value="Aminoglyc_AdlTrfase"/>
</dbReference>
<dbReference type="EMBL" id="JANCPR020000011">
    <property type="protein sequence ID" value="MDJ1132996.1"/>
    <property type="molecule type" value="Genomic_DNA"/>
</dbReference>
<organism evidence="1 2">
    <name type="scientific">Streptomyces iconiensis</name>
    <dbReference type="NCBI Taxonomy" id="1384038"/>
    <lineage>
        <taxon>Bacteria</taxon>
        <taxon>Bacillati</taxon>
        <taxon>Actinomycetota</taxon>
        <taxon>Actinomycetes</taxon>
        <taxon>Kitasatosporales</taxon>
        <taxon>Streptomycetaceae</taxon>
        <taxon>Streptomyces</taxon>
    </lineage>
</organism>
<dbReference type="Gene3D" id="3.30.460.40">
    <property type="match status" value="1"/>
</dbReference>
<evidence type="ECO:0000313" key="1">
    <source>
        <dbReference type="EMBL" id="MDJ1132996.1"/>
    </source>
</evidence>
<protein>
    <recommendedName>
        <fullName evidence="3">Amino acid transporter</fullName>
    </recommendedName>
</protein>